<comment type="similarity">
    <text evidence="1">Belongs to the PPR family. P subfamily.</text>
</comment>
<dbReference type="GO" id="GO:0005739">
    <property type="term" value="C:mitochondrion"/>
    <property type="evidence" value="ECO:0000318"/>
    <property type="project" value="GO_Central"/>
</dbReference>
<dbReference type="EnsemblPlants" id="Solyc07g042313.1.1">
    <property type="protein sequence ID" value="Solyc07g042313.1.1"/>
    <property type="gene ID" value="Solyc07g042313.1"/>
</dbReference>
<name>A0A3Q7HBW7_SOLLC</name>
<dbReference type="NCBIfam" id="TIGR00756">
    <property type="entry name" value="PPR"/>
    <property type="match status" value="2"/>
</dbReference>
<dbReference type="InterPro" id="IPR020841">
    <property type="entry name" value="PKS_Beta-ketoAc_synthase_dom"/>
</dbReference>
<protein>
    <recommendedName>
        <fullName evidence="4">Ketosynthase family 3 (KS3) domain-containing protein</fullName>
    </recommendedName>
</protein>
<dbReference type="PROSITE" id="PS52004">
    <property type="entry name" value="KS3_2"/>
    <property type="match status" value="1"/>
</dbReference>
<keyword evidence="2" id="KW-0677">Repeat</keyword>
<accession>A0A3Q7HBW7</accession>
<feature type="domain" description="Ketosynthase family 3 (KS3)" evidence="4">
    <location>
        <begin position="1"/>
        <end position="129"/>
    </location>
</feature>
<feature type="repeat" description="PPR" evidence="3">
    <location>
        <begin position="523"/>
        <end position="557"/>
    </location>
</feature>
<dbReference type="GO" id="GO:0006633">
    <property type="term" value="P:fatty acid biosynthetic process"/>
    <property type="evidence" value="ECO:0000318"/>
    <property type="project" value="GO_Central"/>
</dbReference>
<dbReference type="SUPFAM" id="SSF53901">
    <property type="entry name" value="Thiolase-like"/>
    <property type="match status" value="1"/>
</dbReference>
<dbReference type="PANTHER" id="PTHR47936">
    <property type="entry name" value="PPR_LONG DOMAIN-CONTAINING PROTEIN"/>
    <property type="match status" value="1"/>
</dbReference>
<dbReference type="AlphaFoldDB" id="A0A3Q7HBW7"/>
<dbReference type="Proteomes" id="UP000004994">
    <property type="component" value="Chromosome 7"/>
</dbReference>
<dbReference type="Gene3D" id="1.25.40.10">
    <property type="entry name" value="Tetratricopeptide repeat domain"/>
    <property type="match status" value="1"/>
</dbReference>
<evidence type="ECO:0000256" key="1">
    <source>
        <dbReference type="ARBA" id="ARBA00007626"/>
    </source>
</evidence>
<feature type="repeat" description="PPR" evidence="3">
    <location>
        <begin position="488"/>
        <end position="522"/>
    </location>
</feature>
<proteinExistence type="inferred from homology"/>
<dbReference type="Gene3D" id="3.40.47.10">
    <property type="match status" value="1"/>
</dbReference>
<dbReference type="Pfam" id="PF02801">
    <property type="entry name" value="Ketoacyl-synt_C"/>
    <property type="match status" value="1"/>
</dbReference>
<dbReference type="PANTHER" id="PTHR47936:SF3">
    <property type="entry name" value="PENTACOTRIPEPTIDE-REPEAT REGION OF PRORP DOMAIN-CONTAINING PROTEIN"/>
    <property type="match status" value="1"/>
</dbReference>
<evidence type="ECO:0000313" key="5">
    <source>
        <dbReference type="EnsemblPlants" id="Solyc07g042313.1.1"/>
    </source>
</evidence>
<dbReference type="InParanoid" id="A0A3Q7HBW7"/>
<keyword evidence="6" id="KW-1185">Reference proteome</keyword>
<dbReference type="Pfam" id="PF13812">
    <property type="entry name" value="PPR_3"/>
    <property type="match status" value="1"/>
</dbReference>
<reference evidence="5" key="1">
    <citation type="journal article" date="2012" name="Nature">
        <title>The tomato genome sequence provides insights into fleshy fruit evolution.</title>
        <authorList>
            <consortium name="Tomato Genome Consortium"/>
        </authorList>
    </citation>
    <scope>NUCLEOTIDE SEQUENCE [LARGE SCALE GENOMIC DNA]</scope>
    <source>
        <strain evidence="5">cv. Heinz 1706</strain>
    </source>
</reference>
<sequence>MTEPHPKGTGVILCVEKALAQSGVSKEDVNYINAHATSTPAGDLKEYQALVHCFGQNPELRVNSTKSMVGHLLGAAGAVEAVATIQAIRTGWVHPNINLENPDEGVLVKSNLAASLNFLLYRQKLVYSGAFYGNETTSNNNGKDSDYERIDNQVLHDGSWAKEQGFKPWNFDMEGKEERLFDVGEEVNVGTEMKGFQVEKKFLQSEEKALKVIQVGVLQSHHFKLLLQTCPIQLSTRCCFIENHLKVFVFNLIIMSSCDNEKIENVAGSCTNEFTIKKSANPSVRVYSEEVLEIVEIIRGGGQNVRQQLILVASKLSFKCVVEIFDLLNEQRISGLKFFNWLRDSHPEFHRSAYVNSLIICNCGWLDDYKTMFSLLEEFKTEQTCLTDKAFGFLTVFGSCKDSLMNSTKKVVDMLIEVGGSCCGSGVYGLIEMFCSLDLFEMATFVIEITERTASRYNILIRKRCRAGQIEKARAIIEEMSEFGCSPNTKSYNYLLGSLCKNDKLEDVRIVLEEMRNKGLNPDAITFETLVYHLSSRGQVEFASEFMNLMVNVNVKPRSTTHAAFLKVLLEAGEREKAYKYVIDMSAKYNHSVNTLYSLLVRLNQKKGDIMAAQNILNEMIDKGLKPDFGIFIKFVKQLGKTRRKSLARDLKMKYSVFYCSTKANNSLSNSFVP</sequence>
<dbReference type="InterPro" id="IPR014031">
    <property type="entry name" value="Ketoacyl_synth_C"/>
</dbReference>
<dbReference type="Gramene" id="Solyc07g042313.1.1">
    <property type="protein sequence ID" value="Solyc07g042313.1.1"/>
    <property type="gene ID" value="Solyc07g042313.1"/>
</dbReference>
<dbReference type="InterPro" id="IPR011990">
    <property type="entry name" value="TPR-like_helical_dom_sf"/>
</dbReference>
<dbReference type="PROSITE" id="PS51375">
    <property type="entry name" value="PPR"/>
    <property type="match status" value="3"/>
</dbReference>
<evidence type="ECO:0000256" key="2">
    <source>
        <dbReference type="ARBA" id="ARBA00022737"/>
    </source>
</evidence>
<reference evidence="5" key="2">
    <citation type="submission" date="2019-01" db="UniProtKB">
        <authorList>
            <consortium name="EnsemblPlants"/>
        </authorList>
    </citation>
    <scope>IDENTIFICATION</scope>
    <source>
        <strain evidence="5">cv. Heinz 1706</strain>
    </source>
</reference>
<organism evidence="5">
    <name type="scientific">Solanum lycopersicum</name>
    <name type="common">Tomato</name>
    <name type="synonym">Lycopersicon esculentum</name>
    <dbReference type="NCBI Taxonomy" id="4081"/>
    <lineage>
        <taxon>Eukaryota</taxon>
        <taxon>Viridiplantae</taxon>
        <taxon>Streptophyta</taxon>
        <taxon>Embryophyta</taxon>
        <taxon>Tracheophyta</taxon>
        <taxon>Spermatophyta</taxon>
        <taxon>Magnoliopsida</taxon>
        <taxon>eudicotyledons</taxon>
        <taxon>Gunneridae</taxon>
        <taxon>Pentapetalae</taxon>
        <taxon>asterids</taxon>
        <taxon>lamiids</taxon>
        <taxon>Solanales</taxon>
        <taxon>Solanaceae</taxon>
        <taxon>Solanoideae</taxon>
        <taxon>Solaneae</taxon>
        <taxon>Solanum</taxon>
        <taxon>Solanum subgen. Lycopersicon</taxon>
    </lineage>
</organism>
<evidence type="ECO:0000256" key="3">
    <source>
        <dbReference type="PROSITE-ProRule" id="PRU00708"/>
    </source>
</evidence>
<evidence type="ECO:0000259" key="4">
    <source>
        <dbReference type="PROSITE" id="PS52004"/>
    </source>
</evidence>
<dbReference type="STRING" id="4081.A0A3Q7HBW7"/>
<feature type="repeat" description="PPR" evidence="3">
    <location>
        <begin position="453"/>
        <end position="487"/>
    </location>
</feature>
<dbReference type="InterPro" id="IPR016039">
    <property type="entry name" value="Thiolase-like"/>
</dbReference>
<dbReference type="Pfam" id="PF13041">
    <property type="entry name" value="PPR_2"/>
    <property type="match status" value="1"/>
</dbReference>
<evidence type="ECO:0000313" key="6">
    <source>
        <dbReference type="Proteomes" id="UP000004994"/>
    </source>
</evidence>
<dbReference type="InterPro" id="IPR002885">
    <property type="entry name" value="PPR_rpt"/>
</dbReference>
<dbReference type="GO" id="GO:0004315">
    <property type="term" value="F:3-oxoacyl-[acyl-carrier-protein] synthase activity"/>
    <property type="evidence" value="ECO:0000318"/>
    <property type="project" value="GO_Central"/>
</dbReference>